<evidence type="ECO:0000313" key="1">
    <source>
        <dbReference type="EMBL" id="RCJ29252.1"/>
    </source>
</evidence>
<dbReference type="AlphaFoldDB" id="A0A367R1D0"/>
<gene>
    <name evidence="1" type="ORF">A6770_22640</name>
</gene>
<keyword evidence="2" id="KW-1185">Reference proteome</keyword>
<sequence>MSKSASIKKRSSSSVALEPEVAIAIIGLFSAAADDEGISSTEEYALSEFLSQVGLFEDYSDEDFEELTEKVVSLIEEEEPEELIAQAIESLPNRGYREAAYITAILVVGIDEEVPENEQDYISELQETLKISDERAQELIDAVFGAEEEEEE</sequence>
<dbReference type="SUPFAM" id="SSF158682">
    <property type="entry name" value="TerB-like"/>
    <property type="match status" value="1"/>
</dbReference>
<dbReference type="InterPro" id="IPR029024">
    <property type="entry name" value="TerB-like"/>
</dbReference>
<proteinExistence type="predicted"/>
<comment type="caution">
    <text evidence="1">The sequence shown here is derived from an EMBL/GenBank/DDBJ whole genome shotgun (WGS) entry which is preliminary data.</text>
</comment>
<dbReference type="EMBL" id="LXQD01000294">
    <property type="protein sequence ID" value="RCJ29252.1"/>
    <property type="molecule type" value="Genomic_DNA"/>
</dbReference>
<organism evidence="1 2">
    <name type="scientific">Nostoc minutum NIES-26</name>
    <dbReference type="NCBI Taxonomy" id="1844469"/>
    <lineage>
        <taxon>Bacteria</taxon>
        <taxon>Bacillati</taxon>
        <taxon>Cyanobacteriota</taxon>
        <taxon>Cyanophyceae</taxon>
        <taxon>Nostocales</taxon>
        <taxon>Nostocaceae</taxon>
        <taxon>Nostoc</taxon>
    </lineage>
</organism>
<evidence type="ECO:0000313" key="2">
    <source>
        <dbReference type="Proteomes" id="UP000252107"/>
    </source>
</evidence>
<accession>A0A367R1D0</accession>
<reference evidence="1" key="1">
    <citation type="submission" date="2016-04" db="EMBL/GenBank/DDBJ databases">
        <authorList>
            <person name="Tabuchi Yagui T.R."/>
        </authorList>
    </citation>
    <scope>NUCLEOTIDE SEQUENCE [LARGE SCALE GENOMIC DNA]</scope>
    <source>
        <strain evidence="1">NIES-26</strain>
    </source>
</reference>
<dbReference type="Gene3D" id="1.10.3680.10">
    <property type="entry name" value="TerB-like"/>
    <property type="match status" value="1"/>
</dbReference>
<protein>
    <recommendedName>
        <fullName evidence="3">Tellurite resistance protein TerB</fullName>
    </recommendedName>
</protein>
<evidence type="ECO:0008006" key="3">
    <source>
        <dbReference type="Google" id="ProtNLM"/>
    </source>
</evidence>
<dbReference type="Proteomes" id="UP000252107">
    <property type="component" value="Unassembled WGS sequence"/>
</dbReference>
<name>A0A367R1D0_9NOSO</name>
<dbReference type="CDD" id="cd07176">
    <property type="entry name" value="terB"/>
    <property type="match status" value="1"/>
</dbReference>